<dbReference type="Gene3D" id="3.40.50.2300">
    <property type="match status" value="1"/>
</dbReference>
<evidence type="ECO:0000256" key="2">
    <source>
        <dbReference type="ARBA" id="ARBA00023015"/>
    </source>
</evidence>
<dbReference type="PRINTS" id="PR00038">
    <property type="entry name" value="HTHLUXR"/>
</dbReference>
<dbReference type="InterPro" id="IPR016032">
    <property type="entry name" value="Sig_transdc_resp-reg_C-effctor"/>
</dbReference>
<dbReference type="SUPFAM" id="SSF46894">
    <property type="entry name" value="C-terminal effector domain of the bipartite response regulators"/>
    <property type="match status" value="1"/>
</dbReference>
<dbReference type="SMART" id="SM00421">
    <property type="entry name" value="HTH_LUXR"/>
    <property type="match status" value="1"/>
</dbReference>
<proteinExistence type="predicted"/>
<dbReference type="InterPro" id="IPR011006">
    <property type="entry name" value="CheY-like_superfamily"/>
</dbReference>
<dbReference type="PROSITE" id="PS00622">
    <property type="entry name" value="HTH_LUXR_1"/>
    <property type="match status" value="1"/>
</dbReference>
<evidence type="ECO:0000259" key="6">
    <source>
        <dbReference type="PROSITE" id="PS50043"/>
    </source>
</evidence>
<protein>
    <submittedName>
        <fullName evidence="8">DNA-binding response regulator</fullName>
    </submittedName>
</protein>
<evidence type="ECO:0000259" key="7">
    <source>
        <dbReference type="PROSITE" id="PS50110"/>
    </source>
</evidence>
<feature type="modified residue" description="4-aspartylphosphate" evidence="5">
    <location>
        <position position="65"/>
    </location>
</feature>
<reference evidence="8 9" key="1">
    <citation type="submission" date="2018-01" db="EMBL/GenBank/DDBJ databases">
        <title>A novel member of the phylum Bacteroidetes isolated from glacier ice.</title>
        <authorList>
            <person name="Liu Q."/>
            <person name="Xin Y.-H."/>
        </authorList>
    </citation>
    <scope>NUCLEOTIDE SEQUENCE [LARGE SCALE GENOMIC DNA]</scope>
    <source>
        <strain evidence="8 9">RB1R16</strain>
    </source>
</reference>
<dbReference type="Pfam" id="PF00072">
    <property type="entry name" value="Response_reg"/>
    <property type="match status" value="1"/>
</dbReference>
<dbReference type="InterPro" id="IPR000792">
    <property type="entry name" value="Tscrpt_reg_LuxR_C"/>
</dbReference>
<evidence type="ECO:0000313" key="8">
    <source>
        <dbReference type="EMBL" id="PQJ09869.1"/>
    </source>
</evidence>
<dbReference type="InterPro" id="IPR039420">
    <property type="entry name" value="WalR-like"/>
</dbReference>
<dbReference type="AlphaFoldDB" id="A0A2S7SSG8"/>
<keyword evidence="3 8" id="KW-0238">DNA-binding</keyword>
<dbReference type="GO" id="GO:0003677">
    <property type="term" value="F:DNA binding"/>
    <property type="evidence" value="ECO:0007669"/>
    <property type="project" value="UniProtKB-KW"/>
</dbReference>
<dbReference type="CDD" id="cd06170">
    <property type="entry name" value="LuxR_C_like"/>
    <property type="match status" value="1"/>
</dbReference>
<dbReference type="RefSeq" id="WP_105040641.1">
    <property type="nucleotide sequence ID" value="NZ_PPSL01000005.1"/>
</dbReference>
<dbReference type="GO" id="GO:0000160">
    <property type="term" value="P:phosphorelay signal transduction system"/>
    <property type="evidence" value="ECO:0007669"/>
    <property type="project" value="InterPro"/>
</dbReference>
<keyword evidence="2" id="KW-0805">Transcription regulation</keyword>
<dbReference type="EMBL" id="PPSL01000005">
    <property type="protein sequence ID" value="PQJ09869.1"/>
    <property type="molecule type" value="Genomic_DNA"/>
</dbReference>
<dbReference type="PANTHER" id="PTHR43214">
    <property type="entry name" value="TWO-COMPONENT RESPONSE REGULATOR"/>
    <property type="match status" value="1"/>
</dbReference>
<dbReference type="PANTHER" id="PTHR43214:SF41">
    <property type="entry name" value="NITRATE_NITRITE RESPONSE REGULATOR PROTEIN NARP"/>
    <property type="match status" value="1"/>
</dbReference>
<dbReference type="SMART" id="SM00448">
    <property type="entry name" value="REC"/>
    <property type="match status" value="1"/>
</dbReference>
<keyword evidence="9" id="KW-1185">Reference proteome</keyword>
<dbReference type="PROSITE" id="PS50110">
    <property type="entry name" value="RESPONSE_REGULATORY"/>
    <property type="match status" value="1"/>
</dbReference>
<evidence type="ECO:0000256" key="3">
    <source>
        <dbReference type="ARBA" id="ARBA00023125"/>
    </source>
</evidence>
<evidence type="ECO:0000256" key="4">
    <source>
        <dbReference type="ARBA" id="ARBA00023163"/>
    </source>
</evidence>
<dbReference type="OrthoDB" id="9797341at2"/>
<keyword evidence="4" id="KW-0804">Transcription</keyword>
<dbReference type="SUPFAM" id="SSF52172">
    <property type="entry name" value="CheY-like"/>
    <property type="match status" value="1"/>
</dbReference>
<dbReference type="Pfam" id="PF00196">
    <property type="entry name" value="GerE"/>
    <property type="match status" value="1"/>
</dbReference>
<name>A0A2S7SSG8_9BACT</name>
<dbReference type="GO" id="GO:0006355">
    <property type="term" value="P:regulation of DNA-templated transcription"/>
    <property type="evidence" value="ECO:0007669"/>
    <property type="project" value="InterPro"/>
</dbReference>
<sequence>MTEKTSENIGRVIKIAIADDHPLVIDGLHHILTPATGIEIAGSYANGRELLHGLTYIQPDVLLLDIQMPGQTGDEVIDQILIQYPSIKILALTNQDNVYYIKTMLRKGANGYILKTTRKEILLDAIRTVYAGEHYIEPLLKDKLIRDTLQAKKQISADPILSRREKEVMQYIAADLTSQEIADKLFVSKRTVDNHRLSLMMKLGVKNAAALVKVAIQLGLID</sequence>
<accession>A0A2S7SSG8</accession>
<feature type="domain" description="HTH luxR-type" evidence="6">
    <location>
        <begin position="154"/>
        <end position="219"/>
    </location>
</feature>
<dbReference type="InterPro" id="IPR058245">
    <property type="entry name" value="NreC/VraR/RcsB-like_REC"/>
</dbReference>
<dbReference type="CDD" id="cd17535">
    <property type="entry name" value="REC_NarL-like"/>
    <property type="match status" value="1"/>
</dbReference>
<organism evidence="8 9">
    <name type="scientific">Flavipsychrobacter stenotrophus</name>
    <dbReference type="NCBI Taxonomy" id="2077091"/>
    <lineage>
        <taxon>Bacteria</taxon>
        <taxon>Pseudomonadati</taxon>
        <taxon>Bacteroidota</taxon>
        <taxon>Chitinophagia</taxon>
        <taxon>Chitinophagales</taxon>
        <taxon>Chitinophagaceae</taxon>
        <taxon>Flavipsychrobacter</taxon>
    </lineage>
</organism>
<keyword evidence="1 5" id="KW-0597">Phosphoprotein</keyword>
<dbReference type="InterPro" id="IPR001789">
    <property type="entry name" value="Sig_transdc_resp-reg_receiver"/>
</dbReference>
<gene>
    <name evidence="8" type="ORF">CJD36_018260</name>
</gene>
<evidence type="ECO:0000256" key="5">
    <source>
        <dbReference type="PROSITE-ProRule" id="PRU00169"/>
    </source>
</evidence>
<feature type="domain" description="Response regulatory" evidence="7">
    <location>
        <begin position="14"/>
        <end position="130"/>
    </location>
</feature>
<evidence type="ECO:0000313" key="9">
    <source>
        <dbReference type="Proteomes" id="UP000239872"/>
    </source>
</evidence>
<dbReference type="Proteomes" id="UP000239872">
    <property type="component" value="Unassembled WGS sequence"/>
</dbReference>
<dbReference type="PROSITE" id="PS50043">
    <property type="entry name" value="HTH_LUXR_2"/>
    <property type="match status" value="1"/>
</dbReference>
<comment type="caution">
    <text evidence="8">The sequence shown here is derived from an EMBL/GenBank/DDBJ whole genome shotgun (WGS) entry which is preliminary data.</text>
</comment>
<evidence type="ECO:0000256" key="1">
    <source>
        <dbReference type="ARBA" id="ARBA00022553"/>
    </source>
</evidence>